<dbReference type="Pfam" id="PF00905">
    <property type="entry name" value="Transpeptidase"/>
    <property type="match status" value="1"/>
</dbReference>
<dbReference type="SUPFAM" id="SSF56519">
    <property type="entry name" value="Penicillin binding protein dimerisation domain"/>
    <property type="match status" value="1"/>
</dbReference>
<dbReference type="InterPro" id="IPR005311">
    <property type="entry name" value="PBP_dimer"/>
</dbReference>
<evidence type="ECO:0000256" key="1">
    <source>
        <dbReference type="ARBA" id="ARBA00004370"/>
    </source>
</evidence>
<dbReference type="GO" id="GO:0008658">
    <property type="term" value="F:penicillin binding"/>
    <property type="evidence" value="ECO:0007669"/>
    <property type="project" value="InterPro"/>
</dbReference>
<evidence type="ECO:0000256" key="3">
    <source>
        <dbReference type="ARBA" id="ARBA00023136"/>
    </source>
</evidence>
<reference evidence="5" key="2">
    <citation type="submission" date="2021-04" db="EMBL/GenBank/DDBJ databases">
        <authorList>
            <person name="Gilroy R."/>
        </authorList>
    </citation>
    <scope>NUCLEOTIDE SEQUENCE</scope>
    <source>
        <strain evidence="5">CHK188-5543</strain>
    </source>
</reference>
<dbReference type="Pfam" id="PF03717">
    <property type="entry name" value="PBP_dimer"/>
    <property type="match status" value="1"/>
</dbReference>
<evidence type="ECO:0000313" key="6">
    <source>
        <dbReference type="Proteomes" id="UP000886800"/>
    </source>
</evidence>
<dbReference type="Gene3D" id="3.40.710.10">
    <property type="entry name" value="DD-peptidase/beta-lactamase superfamily"/>
    <property type="match status" value="1"/>
</dbReference>
<dbReference type="InterPro" id="IPR050515">
    <property type="entry name" value="Beta-lactam/transpept"/>
</dbReference>
<dbReference type="SUPFAM" id="SSF54184">
    <property type="entry name" value="Penicillin-binding protein 2x (pbp-2x), c-terminal domain"/>
    <property type="match status" value="2"/>
</dbReference>
<dbReference type="CDD" id="cd06577">
    <property type="entry name" value="PASTA_pknB"/>
    <property type="match status" value="1"/>
</dbReference>
<evidence type="ECO:0000259" key="4">
    <source>
        <dbReference type="PROSITE" id="PS51178"/>
    </source>
</evidence>
<dbReference type="GO" id="GO:0071555">
    <property type="term" value="P:cell wall organization"/>
    <property type="evidence" value="ECO:0007669"/>
    <property type="project" value="TreeGrafter"/>
</dbReference>
<dbReference type="InterPro" id="IPR036138">
    <property type="entry name" value="PBP_dimer_sf"/>
</dbReference>
<organism evidence="5 6">
    <name type="scientific">Candidatus Anaerotruncus excrementipullorum</name>
    <dbReference type="NCBI Taxonomy" id="2838465"/>
    <lineage>
        <taxon>Bacteria</taxon>
        <taxon>Bacillati</taxon>
        <taxon>Bacillota</taxon>
        <taxon>Clostridia</taxon>
        <taxon>Eubacteriales</taxon>
        <taxon>Oscillospiraceae</taxon>
        <taxon>Anaerotruncus</taxon>
    </lineage>
</organism>
<protein>
    <submittedName>
        <fullName evidence="5">PASTA domain-containing protein</fullName>
    </submittedName>
</protein>
<dbReference type="SUPFAM" id="SSF56601">
    <property type="entry name" value="beta-lactamase/transpeptidase-like"/>
    <property type="match status" value="1"/>
</dbReference>
<dbReference type="InterPro" id="IPR012338">
    <property type="entry name" value="Beta-lactam/transpept-like"/>
</dbReference>
<sequence>MIVVLVGMVVFGFCVVLHQLFKLQVLEADFYQERALGQQLRSEPISPQRGTIYDTSGQKALARSATVWTVVVNPAQIKGSTDESTERRMITVLDCLNAVLGLDRESTRQKIENNWNLQYLPVKTKVEKPQADELMEFVSENGVPGISLEEDTMRYYPYGNFLSSVLGFTNSDGRGAYGLESYYESVLGGTPGRVVSLKDSRGVDMDEQYSQLYEPQDGNSLVLTIDETIQHYLEKNLEIAVDEHKIRNRAVGIVMDVNTGAILAMAVKPDFDPNNPQQILDESVLAGLEELKLQPGGQEAYAEALQQAQLDQWRNKAISDSYEPGSVFKIVTASGALESGAVTAQSTFNCIGYTVVNGTSYQCWYWSGHQSGHGVQTLEQAVMNSCNPAFIDIGQREGAKTFASYFDNFGLTSETGIDLPGEGGSIYHATYTVNDLASSSFGQTFKVTPIQMITAASAAVNGGYLMQPYIVKQVIDPNGDVVSTTEPVVKRQVISEEISEQMRGMLEMVVKEGSGKQAGVPGYRIGGKTGTSEQLDNYTAIDDENRMAYTLSFFGFAPADDPQIACLVLMDDPDIYNPYGSTVAAPVVGQIFADVLPYLGIEPEYTEEESGGGTIYTPNVSSPSMDLHEAQYTIRNAGLKFRVVGNGTQVLRQMPGVAEPISKGGVVVLYTEEAATEEAITVPDVMGMTASEANDAIVGLGLNIAMTGDAIDDAYCVVTNQLPVAGEQVPVGSTVTVALTQQDPPEEAG</sequence>
<proteinExistence type="inferred from homology"/>
<dbReference type="EMBL" id="DXES01000016">
    <property type="protein sequence ID" value="HIX64771.1"/>
    <property type="molecule type" value="Genomic_DNA"/>
</dbReference>
<comment type="caution">
    <text evidence="5">The sequence shown here is derived from an EMBL/GenBank/DDBJ whole genome shotgun (WGS) entry which is preliminary data.</text>
</comment>
<dbReference type="PANTHER" id="PTHR30627">
    <property type="entry name" value="PEPTIDOGLYCAN D,D-TRANSPEPTIDASE"/>
    <property type="match status" value="1"/>
</dbReference>
<evidence type="ECO:0000256" key="2">
    <source>
        <dbReference type="ARBA" id="ARBA00007171"/>
    </source>
</evidence>
<dbReference type="GO" id="GO:0005886">
    <property type="term" value="C:plasma membrane"/>
    <property type="evidence" value="ECO:0007669"/>
    <property type="project" value="TreeGrafter"/>
</dbReference>
<gene>
    <name evidence="5" type="ORF">H9736_00830</name>
</gene>
<dbReference type="Pfam" id="PF03793">
    <property type="entry name" value="PASTA"/>
    <property type="match status" value="1"/>
</dbReference>
<dbReference type="PROSITE" id="PS51178">
    <property type="entry name" value="PASTA"/>
    <property type="match status" value="1"/>
</dbReference>
<comment type="similarity">
    <text evidence="2">Belongs to the transpeptidase family.</text>
</comment>
<dbReference type="Gene3D" id="3.30.10.20">
    <property type="match status" value="1"/>
</dbReference>
<dbReference type="Proteomes" id="UP000886800">
    <property type="component" value="Unassembled WGS sequence"/>
</dbReference>
<accession>A0A9D1WPZ4</accession>
<dbReference type="PANTHER" id="PTHR30627:SF1">
    <property type="entry name" value="PEPTIDOGLYCAN D,D-TRANSPEPTIDASE FTSI"/>
    <property type="match status" value="1"/>
</dbReference>
<dbReference type="AlphaFoldDB" id="A0A9D1WPZ4"/>
<name>A0A9D1WPZ4_9FIRM</name>
<dbReference type="Gene3D" id="3.90.1310.10">
    <property type="entry name" value="Penicillin-binding protein 2a (Domain 2)"/>
    <property type="match status" value="1"/>
</dbReference>
<keyword evidence="3" id="KW-0472">Membrane</keyword>
<dbReference type="InterPro" id="IPR001460">
    <property type="entry name" value="PCN-bd_Tpept"/>
</dbReference>
<evidence type="ECO:0000313" key="5">
    <source>
        <dbReference type="EMBL" id="HIX64771.1"/>
    </source>
</evidence>
<dbReference type="SMART" id="SM00740">
    <property type="entry name" value="PASTA"/>
    <property type="match status" value="2"/>
</dbReference>
<comment type="subcellular location">
    <subcellularLocation>
        <location evidence="1">Membrane</location>
    </subcellularLocation>
</comment>
<reference evidence="5" key="1">
    <citation type="journal article" date="2021" name="PeerJ">
        <title>Extensive microbial diversity within the chicken gut microbiome revealed by metagenomics and culture.</title>
        <authorList>
            <person name="Gilroy R."/>
            <person name="Ravi A."/>
            <person name="Getino M."/>
            <person name="Pursley I."/>
            <person name="Horton D.L."/>
            <person name="Alikhan N.F."/>
            <person name="Baker D."/>
            <person name="Gharbi K."/>
            <person name="Hall N."/>
            <person name="Watson M."/>
            <person name="Adriaenssens E.M."/>
            <person name="Foster-Nyarko E."/>
            <person name="Jarju S."/>
            <person name="Secka A."/>
            <person name="Antonio M."/>
            <person name="Oren A."/>
            <person name="Chaudhuri R.R."/>
            <person name="La Ragione R."/>
            <person name="Hildebrand F."/>
            <person name="Pallen M.J."/>
        </authorList>
    </citation>
    <scope>NUCLEOTIDE SEQUENCE</scope>
    <source>
        <strain evidence="5">CHK188-5543</strain>
    </source>
</reference>
<dbReference type="InterPro" id="IPR005543">
    <property type="entry name" value="PASTA_dom"/>
</dbReference>
<feature type="domain" description="PASTA" evidence="4">
    <location>
        <begin position="676"/>
        <end position="741"/>
    </location>
</feature>